<evidence type="ECO:0000259" key="2">
    <source>
        <dbReference type="Pfam" id="PF17482"/>
    </source>
</evidence>
<reference evidence="3" key="1">
    <citation type="journal article" date="2014" name="Int. J. Syst. Evol. Microbiol.">
        <title>Complete genome of a new Firmicutes species belonging to the dominant human colonic microbiota ('Ruminococcus bicirculans') reveals two chromosomes and a selective capacity to utilize plant glucans.</title>
        <authorList>
            <consortium name="NISC Comparative Sequencing Program"/>
            <person name="Wegmann U."/>
            <person name="Louis P."/>
            <person name="Goesmann A."/>
            <person name="Henrissat B."/>
            <person name="Duncan S.H."/>
            <person name="Flint H.J."/>
        </authorList>
    </citation>
    <scope>NUCLEOTIDE SEQUENCE</scope>
    <source>
        <strain evidence="3">NBRC 103191</strain>
    </source>
</reference>
<reference evidence="7" key="3">
    <citation type="journal article" date="2019" name="Int. J. Syst. Evol. Microbiol.">
        <title>The Global Catalogue of Microorganisms (GCM) 10K type strain sequencing project: providing services to taxonomists for standard genome sequencing and annotation.</title>
        <authorList>
            <consortium name="The Broad Institute Genomics Platform"/>
            <consortium name="The Broad Institute Genome Sequencing Center for Infectious Disease"/>
            <person name="Wu L."/>
            <person name="Ma J."/>
        </authorList>
    </citation>
    <scope>NUCLEOTIDE SEQUENCE [LARGE SCALE GENOMIC DNA]</scope>
    <source>
        <strain evidence="7">NBRC 103191</strain>
    </source>
</reference>
<dbReference type="InterPro" id="IPR052042">
    <property type="entry name" value="Tail_sheath_structural"/>
</dbReference>
<evidence type="ECO:0000313" key="3">
    <source>
        <dbReference type="EMBL" id="GLR27811.1"/>
    </source>
</evidence>
<dbReference type="Pfam" id="PF17482">
    <property type="entry name" value="Phage_sheath_1C"/>
    <property type="match status" value="1"/>
</dbReference>
<evidence type="ECO:0000313" key="6">
    <source>
        <dbReference type="Proteomes" id="UP000198501"/>
    </source>
</evidence>
<proteinExistence type="inferred from homology"/>
<organism evidence="5 6">
    <name type="scientific">Psychrobacter pacificensis</name>
    <dbReference type="NCBI Taxonomy" id="112002"/>
    <lineage>
        <taxon>Bacteria</taxon>
        <taxon>Pseudomonadati</taxon>
        <taxon>Pseudomonadota</taxon>
        <taxon>Gammaproteobacteria</taxon>
        <taxon>Moraxellales</taxon>
        <taxon>Moraxellaceae</taxon>
        <taxon>Psychrobacter</taxon>
    </lineage>
</organism>
<sequence length="199" mass="22484">MTQSTPIIAVAAALRAHLDKTHQYSFVKSLSNVAIDTVSGIKHPRTWDLEDPDTEVGYLNANDVTSLIQHNGFRFWGSHTCSDQPEYMFEPVVRTSQFLLDTIINGCFQFIDQPLSPTTVRDIIRAINAKLQEMVNFDYLIGAKCWYNNELNSETLLMQGKLYLDYDFTPVPNLENLNLNQTITDTYLVNFADLVAAAA</sequence>
<reference evidence="5 6" key="2">
    <citation type="submission" date="2016-10" db="EMBL/GenBank/DDBJ databases">
        <authorList>
            <person name="de Groot N.N."/>
        </authorList>
    </citation>
    <scope>NUCLEOTIDE SEQUENCE [LARGE SCALE GENOMIC DNA]</scope>
    <source>
        <strain evidence="5 6">DSM 23406</strain>
    </source>
</reference>
<evidence type="ECO:0000313" key="4">
    <source>
        <dbReference type="EMBL" id="GLR28951.1"/>
    </source>
</evidence>
<evidence type="ECO:0000313" key="5">
    <source>
        <dbReference type="EMBL" id="SDE16747.1"/>
    </source>
</evidence>
<dbReference type="EMBL" id="BSOK01000020">
    <property type="protein sequence ID" value="GLR28951.1"/>
    <property type="molecule type" value="Genomic_DNA"/>
</dbReference>
<evidence type="ECO:0000256" key="1">
    <source>
        <dbReference type="ARBA" id="ARBA00008005"/>
    </source>
</evidence>
<comment type="similarity">
    <text evidence="1">Belongs to the myoviridae tail sheath protein family.</text>
</comment>
<dbReference type="PANTHER" id="PTHR35861">
    <property type="match status" value="1"/>
</dbReference>
<feature type="domain" description="Tail sheath protein C-terminal" evidence="2">
    <location>
        <begin position="83"/>
        <end position="184"/>
    </location>
</feature>
<dbReference type="AlphaFoldDB" id="A0A1G7AQE0"/>
<dbReference type="PANTHER" id="PTHR35861:SF1">
    <property type="entry name" value="PHAGE TAIL SHEATH PROTEIN"/>
    <property type="match status" value="1"/>
</dbReference>
<protein>
    <recommendedName>
        <fullName evidence="2">Tail sheath protein C-terminal domain-containing protein</fullName>
    </recommendedName>
</protein>
<evidence type="ECO:0000313" key="7">
    <source>
        <dbReference type="Proteomes" id="UP001156645"/>
    </source>
</evidence>
<dbReference type="EMBL" id="BSOK01000002">
    <property type="protein sequence ID" value="GLR27811.1"/>
    <property type="molecule type" value="Genomic_DNA"/>
</dbReference>
<reference evidence="3" key="4">
    <citation type="submission" date="2023-01" db="EMBL/GenBank/DDBJ databases">
        <title>Draft genome sequence of Psychrobacter pacificensis strain NBRC 103191.</title>
        <authorList>
            <person name="Sun Q."/>
            <person name="Mori K."/>
        </authorList>
    </citation>
    <scope>NUCLEOTIDE SEQUENCE</scope>
    <source>
        <strain evidence="3">NBRC 103191</strain>
    </source>
</reference>
<dbReference type="RefSeq" id="WP_093071352.1">
    <property type="nucleotide sequence ID" value="NZ_BSOK01000002.1"/>
</dbReference>
<keyword evidence="7" id="KW-1185">Reference proteome</keyword>
<dbReference type="EMBL" id="FNAL01000034">
    <property type="protein sequence ID" value="SDE16747.1"/>
    <property type="molecule type" value="Genomic_DNA"/>
</dbReference>
<dbReference type="Proteomes" id="UP001156645">
    <property type="component" value="Unassembled WGS sequence"/>
</dbReference>
<dbReference type="InterPro" id="IPR020287">
    <property type="entry name" value="Tail_sheath_C"/>
</dbReference>
<gene>
    <name evidence="3" type="ORF">GCM10007915_00490</name>
    <name evidence="4" type="ORF">GCM10007915_11890</name>
    <name evidence="5" type="ORF">SAMN05660405_02553</name>
</gene>
<dbReference type="Proteomes" id="UP000198501">
    <property type="component" value="Unassembled WGS sequence"/>
</dbReference>
<accession>A0A1G7AQE0</accession>
<name>A0A1G7AQE0_9GAMM</name>